<feature type="transmembrane region" description="Helical" evidence="10">
    <location>
        <begin position="192"/>
        <end position="212"/>
    </location>
</feature>
<keyword evidence="6 10" id="KW-0812">Transmembrane</keyword>
<dbReference type="GeneID" id="59326604"/>
<dbReference type="UniPathway" id="UPA00196"/>
<dbReference type="GO" id="GO:0006506">
    <property type="term" value="P:GPI anchor biosynthetic process"/>
    <property type="evidence" value="ECO:0007669"/>
    <property type="project" value="UniProtKB-UniPathway"/>
</dbReference>
<comment type="subcellular location">
    <subcellularLocation>
        <location evidence="1">Endoplasmic reticulum membrane</location>
        <topology evidence="1">Multi-pass membrane protein</topology>
    </subcellularLocation>
</comment>
<proteinExistence type="inferred from homology"/>
<sequence>MAVKNRGAVRKTVSFSDDNTLTNRNNKRKHVDHEDPPVYVRKTILTIPWHLIGLIYYYTCVSEGYDSWKLLFALIPLQVLYLKYQFNKSTIYGNKILKLKGSLAIISACATLLLTVPAVVITILFGAPATEKWRETWIFSLHCCYLAYPAIYQVFNGDFKVGLWKKYFIMIVIGAWCSCVVIPLDWDRDWQAWPIPVVVGAYIGAFLGYSFGSRF</sequence>
<comment type="pathway">
    <text evidence="2">Glycolipid biosynthesis; glycosylphosphatidylinositol-anchor biosynthesis.</text>
</comment>
<dbReference type="EMBL" id="CP059250">
    <property type="protein sequence ID" value="QLL33408.1"/>
    <property type="molecule type" value="Genomic_DNA"/>
</dbReference>
<keyword evidence="9 10" id="KW-0472">Membrane</keyword>
<evidence type="ECO:0000256" key="1">
    <source>
        <dbReference type="ARBA" id="ARBA00004477"/>
    </source>
</evidence>
<dbReference type="InterPro" id="IPR009580">
    <property type="entry name" value="GPI_biosynthesis_protein_Pig-F"/>
</dbReference>
<feature type="transmembrane region" description="Helical" evidence="10">
    <location>
        <begin position="137"/>
        <end position="155"/>
    </location>
</feature>
<evidence type="ECO:0000256" key="4">
    <source>
        <dbReference type="ARBA" id="ARBA00020927"/>
    </source>
</evidence>
<evidence type="ECO:0000256" key="8">
    <source>
        <dbReference type="ARBA" id="ARBA00022989"/>
    </source>
</evidence>
<keyword evidence="12" id="KW-1185">Reference proteome</keyword>
<evidence type="ECO:0000313" key="11">
    <source>
        <dbReference type="EMBL" id="QLL33408.1"/>
    </source>
</evidence>
<keyword evidence="5" id="KW-0337">GPI-anchor biosynthesis</keyword>
<name>A0A7G3ZIS2_9SACH</name>
<accession>A0A7G3ZIS2</accession>
<evidence type="ECO:0000256" key="9">
    <source>
        <dbReference type="ARBA" id="ARBA00023136"/>
    </source>
</evidence>
<dbReference type="Proteomes" id="UP000515788">
    <property type="component" value="Chromosome 5"/>
</dbReference>
<reference evidence="11 12" key="1">
    <citation type="submission" date="2020-06" db="EMBL/GenBank/DDBJ databases">
        <title>The yeast mating-type switching endonuclease HO is a domesticated member of an unorthodox homing genetic element family.</title>
        <authorList>
            <person name="Coughlan A.Y."/>
            <person name="Lombardi L."/>
            <person name="Braun-Galleani S."/>
            <person name="Martos A.R."/>
            <person name="Galeote V."/>
            <person name="Bigey F."/>
            <person name="Dequin S."/>
            <person name="Byrne K.P."/>
            <person name="Wolfe K.H."/>
        </authorList>
    </citation>
    <scope>NUCLEOTIDE SEQUENCE [LARGE SCALE GENOMIC DNA]</scope>
    <source>
        <strain evidence="11 12">CBS764</strain>
    </source>
</reference>
<organism evidence="11 12">
    <name type="scientific">Torulaspora globosa</name>
    <dbReference type="NCBI Taxonomy" id="48254"/>
    <lineage>
        <taxon>Eukaryota</taxon>
        <taxon>Fungi</taxon>
        <taxon>Dikarya</taxon>
        <taxon>Ascomycota</taxon>
        <taxon>Saccharomycotina</taxon>
        <taxon>Saccharomycetes</taxon>
        <taxon>Saccharomycetales</taxon>
        <taxon>Saccharomycetaceae</taxon>
        <taxon>Torulaspora</taxon>
    </lineage>
</organism>
<evidence type="ECO:0000256" key="5">
    <source>
        <dbReference type="ARBA" id="ARBA00022502"/>
    </source>
</evidence>
<evidence type="ECO:0000256" key="7">
    <source>
        <dbReference type="ARBA" id="ARBA00022824"/>
    </source>
</evidence>
<dbReference type="AlphaFoldDB" id="A0A7G3ZIS2"/>
<feature type="transmembrane region" description="Helical" evidence="10">
    <location>
        <begin position="167"/>
        <end position="186"/>
    </location>
</feature>
<feature type="transmembrane region" description="Helical" evidence="10">
    <location>
        <begin position="103"/>
        <end position="125"/>
    </location>
</feature>
<dbReference type="Pfam" id="PF06699">
    <property type="entry name" value="PIG-F"/>
    <property type="match status" value="1"/>
</dbReference>
<gene>
    <name evidence="11" type="ORF">HG536_0E03190</name>
</gene>
<keyword evidence="7" id="KW-0256">Endoplasmic reticulum</keyword>
<dbReference type="RefSeq" id="XP_037140082.1">
    <property type="nucleotide sequence ID" value="XM_037284186.1"/>
</dbReference>
<protein>
    <recommendedName>
        <fullName evidence="4">Glycosylphosphatidylinositol anchor biosynthesis protein 11</fullName>
    </recommendedName>
</protein>
<keyword evidence="8 10" id="KW-1133">Transmembrane helix</keyword>
<dbReference type="GO" id="GO:0005789">
    <property type="term" value="C:endoplasmic reticulum membrane"/>
    <property type="evidence" value="ECO:0007669"/>
    <property type="project" value="UniProtKB-SubCell"/>
</dbReference>
<dbReference type="KEGG" id="tgb:HG536_0E03190"/>
<evidence type="ECO:0000256" key="3">
    <source>
        <dbReference type="ARBA" id="ARBA00007978"/>
    </source>
</evidence>
<evidence type="ECO:0000256" key="10">
    <source>
        <dbReference type="SAM" id="Phobius"/>
    </source>
</evidence>
<comment type="similarity">
    <text evidence="3">Belongs to the PIGF family.</text>
</comment>
<evidence type="ECO:0000313" key="12">
    <source>
        <dbReference type="Proteomes" id="UP000515788"/>
    </source>
</evidence>
<evidence type="ECO:0000256" key="6">
    <source>
        <dbReference type="ARBA" id="ARBA00022692"/>
    </source>
</evidence>
<dbReference type="OrthoDB" id="17366at2759"/>
<evidence type="ECO:0000256" key="2">
    <source>
        <dbReference type="ARBA" id="ARBA00004687"/>
    </source>
</evidence>